<organism evidence="1 2">
    <name type="scientific">Chromobacterium subtsugae</name>
    <dbReference type="NCBI Taxonomy" id="251747"/>
    <lineage>
        <taxon>Bacteria</taxon>
        <taxon>Pseudomonadati</taxon>
        <taxon>Pseudomonadota</taxon>
        <taxon>Betaproteobacteria</taxon>
        <taxon>Neisseriales</taxon>
        <taxon>Chromobacteriaceae</taxon>
        <taxon>Chromobacterium</taxon>
    </lineage>
</organism>
<keyword evidence="2" id="KW-1185">Reference proteome</keyword>
<dbReference type="RefSeq" id="WP_047236603.1">
    <property type="nucleotide sequence ID" value="NZ_CP142381.1"/>
</dbReference>
<evidence type="ECO:0000313" key="1">
    <source>
        <dbReference type="EMBL" id="MBW8290335.1"/>
    </source>
</evidence>
<accession>A0ABS7FLJ9</accession>
<evidence type="ECO:0000313" key="2">
    <source>
        <dbReference type="Proteomes" id="UP000711178"/>
    </source>
</evidence>
<comment type="caution">
    <text evidence="1">The sequence shown here is derived from an EMBL/GenBank/DDBJ whole genome shotgun (WGS) entry which is preliminary data.</text>
</comment>
<reference evidence="1 2" key="1">
    <citation type="submission" date="2021-05" db="EMBL/GenBank/DDBJ databases">
        <title>Draft Whole Genome Sequencing Of Biosensor Chromobacterium violaceum Strain CV026 Reveals A Regulatory RNA In Chromobacterium violaceum Phenotype Regulatory Network.</title>
        <authorList>
            <person name="Hong K.W."/>
            <person name="Chan K.G."/>
            <person name="Chang C.-Y."/>
        </authorList>
    </citation>
    <scope>NUCLEOTIDE SEQUENCE [LARGE SCALE GENOMIC DNA]</scope>
    <source>
        <strain evidence="1 2">ATCC 31532</strain>
    </source>
</reference>
<proteinExistence type="predicted"/>
<dbReference type="EMBL" id="JAHDTB010000045">
    <property type="protein sequence ID" value="MBW8290335.1"/>
    <property type="molecule type" value="Genomic_DNA"/>
</dbReference>
<sequence>MNLVDDLGEKKMIDANSPLRPLRNAAIVASAHRVAAAVERLTRLGFTVMWVELLEPRQPTIRIEPHPDCRRMAGQGDAAHDDFYSSPKAGRFRINGCLVVWTEY</sequence>
<name>A0ABS7FLJ9_9NEIS</name>
<gene>
    <name evidence="1" type="ORF">KIF53_22110</name>
</gene>
<protein>
    <submittedName>
        <fullName evidence="1">Uncharacterized protein</fullName>
    </submittedName>
</protein>
<dbReference type="Proteomes" id="UP000711178">
    <property type="component" value="Unassembled WGS sequence"/>
</dbReference>